<dbReference type="Pfam" id="PF06253">
    <property type="entry name" value="MTTB"/>
    <property type="match status" value="1"/>
</dbReference>
<dbReference type="GO" id="GO:0008168">
    <property type="term" value="F:methyltransferase activity"/>
    <property type="evidence" value="ECO:0007669"/>
    <property type="project" value="UniProtKB-KW"/>
</dbReference>
<evidence type="ECO:0000313" key="5">
    <source>
        <dbReference type="Proteomes" id="UP000238916"/>
    </source>
</evidence>
<protein>
    <submittedName>
        <fullName evidence="4">Trimethylamine methyltransferase family protein</fullName>
    </submittedName>
</protein>
<name>A0A2U3K3L6_9FIRM</name>
<organism evidence="4 5">
    <name type="scientific">Candidatus Desulfosporosinus infrequens</name>
    <dbReference type="NCBI Taxonomy" id="2043169"/>
    <lineage>
        <taxon>Bacteria</taxon>
        <taxon>Bacillati</taxon>
        <taxon>Bacillota</taxon>
        <taxon>Clostridia</taxon>
        <taxon>Eubacteriales</taxon>
        <taxon>Desulfitobacteriaceae</taxon>
        <taxon>Desulfosporosinus</taxon>
    </lineage>
</organism>
<evidence type="ECO:0000256" key="1">
    <source>
        <dbReference type="ARBA" id="ARBA00007137"/>
    </source>
</evidence>
<gene>
    <name evidence="4" type="ORF">SBF1_1290011</name>
</gene>
<comment type="similarity">
    <text evidence="1">Belongs to the trimethylamine methyltransferase family.</text>
</comment>
<evidence type="ECO:0000256" key="2">
    <source>
        <dbReference type="ARBA" id="ARBA00022603"/>
    </source>
</evidence>
<evidence type="ECO:0000313" key="4">
    <source>
        <dbReference type="EMBL" id="SPF34251.1"/>
    </source>
</evidence>
<dbReference type="InterPro" id="IPR010426">
    <property type="entry name" value="MTTB_MeTrfase"/>
</dbReference>
<keyword evidence="2 4" id="KW-0489">Methyltransferase</keyword>
<keyword evidence="3 4" id="KW-0808">Transferase</keyword>
<sequence>MRKIRSNSIEQTTPMLRWISEGQIEEIHLATLEVLERTGVKVDHPEALQLLKDAGCIVNEHRVRIPSWLVDECIRLAPSKIVVANRKGQRVMPLEKNRTYFGTGSDLPFTVDLETGERRCSMKKDVELACRVMDYLPNYDFVMSYAIAADQNATVSDLHQMEAMVSNTIKPMIVTAHDEINMRAQLEMAALVVGGREELRKNPFLVLYSEPISPLVHTNEGIAKMFACFEYGVPVVYTPGILSGATTPVTKAGTIVLMNAEALAGVVMAQLKQKGAPIIIGGGATPMDMRTTATLYGSPETMMNYAIMTQLSQFYGIPNFTEAGCVNSPVPDAQAGMEAGTGILMAQLMGANLVHDVGYLEGGKTGSLTFLTMCNDFMDAARYMGRGTRIDEETLAVDVIDEVGPGGNYVAHTHTYEHFRKEIWNPKQFNRSFWEIWEEQGSKTVEVNSAELAKEIVATHVPEPLDETIRTGLSEIIAETERRKTKGDS</sequence>
<reference evidence="5" key="1">
    <citation type="submission" date="2018-02" db="EMBL/GenBank/DDBJ databases">
        <authorList>
            <person name="Hausmann B."/>
        </authorList>
    </citation>
    <scope>NUCLEOTIDE SEQUENCE [LARGE SCALE GENOMIC DNA]</scope>
    <source>
        <strain evidence="5">Peat soil MAG SbF1</strain>
    </source>
</reference>
<dbReference type="Proteomes" id="UP000238916">
    <property type="component" value="Unassembled WGS sequence"/>
</dbReference>
<dbReference type="EMBL" id="OMOF01000034">
    <property type="protein sequence ID" value="SPF34251.1"/>
    <property type="molecule type" value="Genomic_DNA"/>
</dbReference>
<accession>A0A2U3K3L6</accession>
<dbReference type="AlphaFoldDB" id="A0A2U3K3L6"/>
<dbReference type="Gene3D" id="3.20.20.480">
    <property type="entry name" value="Trimethylamine methyltransferase-like"/>
    <property type="match status" value="1"/>
</dbReference>
<evidence type="ECO:0000256" key="3">
    <source>
        <dbReference type="ARBA" id="ARBA00022679"/>
    </source>
</evidence>
<dbReference type="GO" id="GO:0015948">
    <property type="term" value="P:methanogenesis"/>
    <property type="evidence" value="ECO:0007669"/>
    <property type="project" value="InterPro"/>
</dbReference>
<dbReference type="OrthoDB" id="5418352at2"/>
<dbReference type="GO" id="GO:0032259">
    <property type="term" value="P:methylation"/>
    <property type="evidence" value="ECO:0007669"/>
    <property type="project" value="UniProtKB-KW"/>
</dbReference>
<proteinExistence type="inferred from homology"/>
<dbReference type="InterPro" id="IPR038601">
    <property type="entry name" value="MttB-like_sf"/>
</dbReference>